<dbReference type="PANTHER" id="PTHR46388:SF2">
    <property type="entry name" value="NHL REPEAT-CONTAINING PROTEIN 2"/>
    <property type="match status" value="1"/>
</dbReference>
<comment type="caution">
    <text evidence="5">The sequence shown here is derived from an EMBL/GenBank/DDBJ whole genome shotgun (WGS) entry which is preliminary data.</text>
</comment>
<dbReference type="NCBIfam" id="TIGR04183">
    <property type="entry name" value="Por_Secre_tail"/>
    <property type="match status" value="1"/>
</dbReference>
<dbReference type="InterPro" id="IPR056822">
    <property type="entry name" value="TEN_NHL"/>
</dbReference>
<keyword evidence="1" id="KW-0677">Repeat</keyword>
<dbReference type="InterPro" id="IPR026444">
    <property type="entry name" value="Secre_tail"/>
</dbReference>
<dbReference type="Gene3D" id="2.60.40.10">
    <property type="entry name" value="Immunoglobulins"/>
    <property type="match status" value="2"/>
</dbReference>
<sequence length="3734" mass="371453">MIQSYFPMRKIALLCLLLNITLTARAQTINTVAGVGTSSFSGDGAAATLAELAQPVSVAKDASGNIYISDQGNHRIRKVTVSTGVITTIAGSSTSGYSGDGGAATSAKLYYPAGIAVDGSGNVYIADQANQRVRKVTASTGVITTIAGTGTAGFSGDGSAASSAQLNNPVAVAVDGSGNVYISDQYNQRIRKITASTGNISTVAGTGTYGYSGDGGAATSATLKNPAGLRVDASGNIFVADLFNHVIRKITASTGYISTVAGSGTSGFSGDGGSATSANLNYPVDVDVDDSGNIYIAVQYSHRIRRVRAATGVISTMAGTGTAGYSGDGGLATAANLNYPSGLTSDGGGNLYVADRENHRIRFICNYDVKPTVTTPVSYCVGATATALSATGGSSLRWYTSATGGTGSPAAPTPSTATAGTTKYYVAAVSPYGCEGPRDSISVTVNALPATPTVTTPVTYCVGATASALSATGSSLKWYTAATGGTGSTSAPTPSTTTAGSTTYYVSQTNSSGCESPRAAIVVTINSYPAAPTVSSPVNLCEGVPATALTATGTSLLWYTAATGGTGSSTAPIPSTASAGSTTYYVSQTNSCGEGPRAGISVTVNAKPSAPTVSSPLDYCQYATASALTATGTSLKWYTSATGGTGSSTAITPSTSATGSTIYYVSQTSSSTGCESDRASITVNVNASPGLPTVSSPVNYCVGATATALSATGTSLKWYTTATGGTASITAPTPSTTTAGTTTYYVSQTNSTGCEGLRASIVVNINAIPAAPSVSPVTYCAGATASALTATGTSLLWYTAATGGTGSSTAPTPSTSATGSTTYYVSQTSAAGCESPRTAITVTVNAVPAAPTVSSSSIAYCQGATATALSATGTSLKWYTTATGGTGSTTAPTPSTASSGTTTYYVSQTSSGCESPRTAITVTVNPLPAAPSVTSPVTYCAGATASALTATGTSLKWYTAATGGTGSTTAPTPSTASAGTTTYYVSQTSADGCEGPRAAITVTVNPLPTAPAVSSPVNYCLGATASALTATGTSLTWYTSASGGVGSLTAPTPSTSTAGTTVYYVSQSNTYGCESPRSSITVNVTPKPDSPTVVSPVTYCQGDPTASALSATGTSLKWYTSRTGGTGSSSAPTPSTHATGTFTYYVSQTNAYGCESERSAIVVTINPAPAAPTVVNPIHYCVGATATPLTATGTGLVWYTVPYGGTGSSTAPTPSTATAGNTTYYVSQTDTAACPSLRAPIVVMVHATPSAPTVTSTVNYCQGASTATLTASVTAGDTIKWYTTATGGTGSLTAPTPSSATTGTTTYWVSATSQYGCGESPRASISVTINPIPARPTFTTPVNYCIGATATALTATGTSLKWYTAATGGTGSTTAPTPSTSTITTLKYYVSQTSSFGCESPRDSITVNINAIPVAPTVTTPVTYCVGATATALTATGSSLLWYTASSGGTGSSAAPTPSTASAGSNTYYVTQTVSGCESPRASITVNVATATPAPTVSSPVNYCVGETASAVTATGTSLRWYTSATGGTGSATAPTPSTTTAHSDTFYVTQTVSTGGCGESGRAMLIVNVNALPAAPTVPSASITYCVGAGPSSLSATGTSLRWYTTATGGTGATVALTPSTATAGTTIFYVSQTNSNGCEGPRTAITVTVNALPAAPTATSPVNYCVGATASALSASGTSLKWYTVASGGTATTTAPTPSTATAGTTTYYVSQTSADGCEGPRTSITVNINTVPAAPAVVSPVIYCKDDITSALTATGTSLLWYTTASGGTGSSAAPTPSSSTTGSTIYYVSQTSAAACESPRSAITVTVNALPAAPTVGTTSYTYCQGTPATTLSATGTSLKWYTTATGGTGSATAPTPSTAAAGTTTYYVSQTNSNGCEGPRSSITVTVNATPAAPGVSTPVEYCSNATAVPLSATGSSLKWYTSATGGTPATTAPTPGTSSTGATSYWVTQTSAAGCESPRSEISVIVYATPSAPTVGFLVTLCLGGTTGPLVATGSGLKWYTSATGGTGSTTAPTPSTSATGATYYYVSQTSSSGCESPRAAILVTIDTLLSPPVVSSPVVYCEGDAASALSASSGGSILKWYIGSRTATPVSSAPTPNTSVPGTTVYYVSRVSSAGCEGNPDSIIVTVNPKPAAPAATSPVTYCQNAGASALSATGTSLKWYTTATGGTGSATAPTPSTATAGSTTYYVSQTSAAGCEGPRTAITVTVNPLPAAPVVSSPVTYCQNATAAALTATGTSLKWYASATGGTGTTTAPTPATTTAGTTTYYVSQSSAAGCEGPRASIDVVINPLPSKPTVSTPVAYCLGETTTALTAAGTSLKWYTAATGGTGSTTAPTPSSATAGTTTYWVSQTNSFGCEGPRDSIQVIVNSVLPAPTVTSPVNYCVGATTTALTATGSGLKWYTSATGGTGSTTAPTPSSATAGSVTYWVSQTSAAGCEGSRASITVVVNPLPAAPVVSTPVTYCQNVTASALTATGTSLKWYTTATGGTGSTTAPTPSTSASGTTTYYVSQSSTEGCEGPRATINVVVNPLPSTPAITTPVVYCQNATATALSATGTSLKWYTSTTGGTGSSTAPTPSTVTAGTVKYYVSQTNSFGCEGPRDSITVTVNPLPAAPVVTSPVTYCAGATATALSATGTSLLWYTSATGGTGSATAPVPSTATAGTTIYYVSQSSAASCEGPRAAISVVVNPLPVIPTVSSPVTYCQNATASALSATGSSLKWYTAATGGTGSTIAPTPSTSAAGTTVYYVSQTSTDGCEGPRASISVVINPLPVNPAVTSPVTYCQNATASALTATGTSLKWYTSATGGTGSTTAPVPSTTVAGTTKYYVSQTNSFGCEGPRDSISVVVNPLPAAPTVTSPLNYCQGATATALSAAGTSLLWYTTATGGTGSTTAPVPSTAAAGTTVYYVSQSSAAACEGPRAAISVVVNPLPAAPTVTSPVTYCQNATSAALSATGTTLLWYTVASGGTGSSTAPTPSTTSAGSTNYYVSQTTTAGCEGPRATITVVVNPLPAAPTVTSPVNYCAGATASALTATGTSLKWYTVATGGTGSSTAPVPSTATAGTTVYYVSQTSAEGCEGTRSSISVVINPLPTAPTVTSPVNYCQGATATALSASGTSLLWYTAATGGTGSATAPVPSTATAGTTTYYVSQTSSMGCEGARASISVVVNPLPASPTVTTPVNYCLGATATALSATGTSLKWYTTATGGTGSTTAPIPSTATAGTVTYYVSQTSTAGCEGSRAAIDVTVNPLPLAPTVVTPVSYCQNATAVALTATGTNLKWYTAATGGTGSTTAPIPSTTTAGSTIYYVSQTTTAGCEGPRASLTVVINPTPAAPMVVTPIGYCVGATPVPLTATGASLKWYTVATGGTATTTAPTPSTAVAGTTTYYVTQTSLEGCESPRAALVVEITDKPDLKVEPVGKTHYVYCKGDSVTLLATSAAASTYQWYRNGSLLSGATASSLKVYTNGYYRIVVKNRYGCDKDTTVYVFADTLPDPILTPTDLQFCPNVNIVIFVTPAASGYKYEWWKDGAVIAGAGTSKLTINKAGDYQVIVTDSLGCVKPTNHSLASTYPPVPKPTIIRTDPILRLNRSYLKYQWYRNGKIISGAVSISYTWTIAGKYWCDVTDGNDCTEVSDTVDTDIPNAIHESSLNGTALKIYPNPTRSKVFVESPVNVDIRVTDATGRLLITLKDAKEADLGMYADGVYLFSVYDSEGRLLGVEKVNKYTGGQ</sequence>
<dbReference type="PANTHER" id="PTHR46388">
    <property type="entry name" value="NHL REPEAT-CONTAINING PROTEIN 2"/>
    <property type="match status" value="1"/>
</dbReference>
<dbReference type="Gene3D" id="2.120.10.30">
    <property type="entry name" value="TolB, C-terminal domain"/>
    <property type="match status" value="3"/>
</dbReference>
<keyword evidence="6" id="KW-1185">Reference proteome</keyword>
<dbReference type="InterPro" id="IPR007110">
    <property type="entry name" value="Ig-like_dom"/>
</dbReference>
<dbReference type="InterPro" id="IPR044023">
    <property type="entry name" value="Ig_7"/>
</dbReference>
<organism evidence="5 6">
    <name type="scientific">Rurimicrobium arvi</name>
    <dbReference type="NCBI Taxonomy" id="2049916"/>
    <lineage>
        <taxon>Bacteria</taxon>
        <taxon>Pseudomonadati</taxon>
        <taxon>Bacteroidota</taxon>
        <taxon>Chitinophagia</taxon>
        <taxon>Chitinophagales</taxon>
        <taxon>Chitinophagaceae</taxon>
        <taxon>Rurimicrobium</taxon>
    </lineage>
</organism>
<dbReference type="Pfam" id="PF25021">
    <property type="entry name" value="TEN_NHL"/>
    <property type="match status" value="1"/>
</dbReference>
<reference evidence="6" key="1">
    <citation type="journal article" date="2019" name="Int. J. Syst. Evol. Microbiol.">
        <title>The Global Catalogue of Microorganisms (GCM) 10K type strain sequencing project: providing services to taxonomists for standard genome sequencing and annotation.</title>
        <authorList>
            <consortium name="The Broad Institute Genomics Platform"/>
            <consortium name="The Broad Institute Genome Sequencing Center for Infectious Disease"/>
            <person name="Wu L."/>
            <person name="Ma J."/>
        </authorList>
    </citation>
    <scope>NUCLEOTIDE SEQUENCE [LARGE SCALE GENOMIC DNA]</scope>
    <source>
        <strain evidence="6">JCM 31921</strain>
    </source>
</reference>
<dbReference type="Proteomes" id="UP001501410">
    <property type="component" value="Unassembled WGS sequence"/>
</dbReference>
<dbReference type="Pfam" id="PF19081">
    <property type="entry name" value="Ig_7"/>
    <property type="match status" value="38"/>
</dbReference>
<evidence type="ECO:0000256" key="2">
    <source>
        <dbReference type="PROSITE-ProRule" id="PRU00504"/>
    </source>
</evidence>
<feature type="repeat" description="NHL" evidence="2">
    <location>
        <begin position="109"/>
        <end position="139"/>
    </location>
</feature>
<accession>A0ABP8MZP9</accession>
<evidence type="ECO:0000259" key="4">
    <source>
        <dbReference type="PROSITE" id="PS50835"/>
    </source>
</evidence>
<feature type="signal peptide" evidence="3">
    <location>
        <begin position="1"/>
        <end position="26"/>
    </location>
</feature>
<dbReference type="Pfam" id="PF01436">
    <property type="entry name" value="NHL"/>
    <property type="match status" value="1"/>
</dbReference>
<gene>
    <name evidence="5" type="ORF">GCM10023092_24260</name>
</gene>
<dbReference type="EMBL" id="BAABEZ010000022">
    <property type="protein sequence ID" value="GAA4457426.1"/>
    <property type="molecule type" value="Genomic_DNA"/>
</dbReference>
<name>A0ABP8MZP9_9BACT</name>
<evidence type="ECO:0000256" key="1">
    <source>
        <dbReference type="ARBA" id="ARBA00022737"/>
    </source>
</evidence>
<proteinExistence type="predicted"/>
<dbReference type="CDD" id="cd14953">
    <property type="entry name" value="NHL_like_1"/>
    <property type="match status" value="1"/>
</dbReference>
<feature type="domain" description="Ig-like" evidence="4">
    <location>
        <begin position="3406"/>
        <end position="3485"/>
    </location>
</feature>
<dbReference type="PROSITE" id="PS50835">
    <property type="entry name" value="IG_LIKE"/>
    <property type="match status" value="1"/>
</dbReference>
<feature type="repeat" description="NHL" evidence="2">
    <location>
        <begin position="165"/>
        <end position="196"/>
    </location>
</feature>
<evidence type="ECO:0000313" key="5">
    <source>
        <dbReference type="EMBL" id="GAA4457426.1"/>
    </source>
</evidence>
<evidence type="ECO:0000256" key="3">
    <source>
        <dbReference type="SAM" id="SignalP"/>
    </source>
</evidence>
<protein>
    <recommendedName>
        <fullName evidence="4">Ig-like domain-containing protein</fullName>
    </recommendedName>
</protein>
<keyword evidence="3" id="KW-0732">Signal</keyword>
<dbReference type="InterPro" id="IPR013783">
    <property type="entry name" value="Ig-like_fold"/>
</dbReference>
<dbReference type="PROSITE" id="PS51125">
    <property type="entry name" value="NHL"/>
    <property type="match status" value="2"/>
</dbReference>
<feature type="chain" id="PRO_5046813189" description="Ig-like domain-containing protein" evidence="3">
    <location>
        <begin position="27"/>
        <end position="3734"/>
    </location>
</feature>
<evidence type="ECO:0000313" key="6">
    <source>
        <dbReference type="Proteomes" id="UP001501410"/>
    </source>
</evidence>
<dbReference type="SUPFAM" id="SSF101898">
    <property type="entry name" value="NHL repeat"/>
    <property type="match status" value="1"/>
</dbReference>
<dbReference type="InterPro" id="IPR001258">
    <property type="entry name" value="NHL_repeat"/>
</dbReference>
<dbReference type="InterPro" id="IPR011042">
    <property type="entry name" value="6-blade_b-propeller_TolB-like"/>
</dbReference>